<keyword evidence="5" id="KW-1185">Reference proteome</keyword>
<dbReference type="SMART" id="SM01008">
    <property type="entry name" value="Ald_Xan_dh_C"/>
    <property type="match status" value="1"/>
</dbReference>
<protein>
    <submittedName>
        <fullName evidence="4">Xanthine dehydrogenase family protein molybdopterin-binding subunit</fullName>
    </submittedName>
</protein>
<dbReference type="Gene3D" id="3.90.1170.50">
    <property type="entry name" value="Aldehyde oxidase/xanthine dehydrogenase, a/b hammerhead"/>
    <property type="match status" value="1"/>
</dbReference>
<evidence type="ECO:0000313" key="5">
    <source>
        <dbReference type="Proteomes" id="UP000765160"/>
    </source>
</evidence>
<sequence>MAFDVLPGLGQPLRRLEDPRLLTGGGRFTTDVAAPGALHAVFVRSPHAHARILDVDASAARVLPGVVAVFTAAETASLGHNPAVTEIRDAAGARHIEPPRLPIPADRVRHVGEIVAMVVAETPHAARDGAEAVAVDYDPLPAVVRGDDALEPGAPLIHAQAPDNLCCLWQKGDAEAVDTAFAGAAQIARVSYRSPRILAGYLEIRAALAQWQDGRVTLTTPSQGVHLLHRVLCDHILHWPRDRLRVVTPDVGGGFGPKLPPYPEQALACFAAWELQRDVRWVQDRSEHHLADTHARDLVAEASLALDAEGHFLAVRVEGVANFGAFVSTVNPTIPTSGMAKVLGGLYHIPSMHIALRCAFSNTAPVDAVRGAGKPEALLLLERLVDVAARDAGRDPVALRRLNLLPRDAYPYRTALGYRYDSGDPAALLDAVLELGDAAGFAARRQASAARGLRRGRGVACHLHGSGGWGDETSMVEVQADGRITARTGTQSQGQGHATAYAQVLAAAFGVDAAQVEIIQGDSDRIPRGGGTGGSSSTIISGTTLSRAAAAAIEDGLPAAAEMLEAAAADVAWANGAYEIAGTDRRVTLAAVAERQGGLRGQADFEGTVETWPAGIAWCEVEVDPETGQVVLDRFAAAIDAGTVVNPVLLAGQLQGGWAAGIGQALSEDACYDAEGQMLAATLMDYAMPRAAELPDFRHAVLPVPSPNNALGIKGVGELPTNGAPAAVANAVADALEGAHVELPMTPQRVWHALRQV</sequence>
<dbReference type="Pfam" id="PF02738">
    <property type="entry name" value="MoCoBD_1"/>
    <property type="match status" value="1"/>
</dbReference>
<feature type="domain" description="Aldehyde oxidase/xanthine dehydrogenase a/b hammerhead" evidence="3">
    <location>
        <begin position="23"/>
        <end position="141"/>
    </location>
</feature>
<evidence type="ECO:0000256" key="2">
    <source>
        <dbReference type="ARBA" id="ARBA00023002"/>
    </source>
</evidence>
<dbReference type="InterPro" id="IPR037165">
    <property type="entry name" value="AldOxase/xan_DH_Mopterin-bd_sf"/>
</dbReference>
<dbReference type="SUPFAM" id="SSF54665">
    <property type="entry name" value="CO dehydrogenase molybdoprotein N-domain-like"/>
    <property type="match status" value="1"/>
</dbReference>
<dbReference type="Pfam" id="PF01315">
    <property type="entry name" value="Ald_Xan_dh_C"/>
    <property type="match status" value="1"/>
</dbReference>
<dbReference type="InterPro" id="IPR046867">
    <property type="entry name" value="AldOxase/xan_DH_MoCoBD2"/>
</dbReference>
<keyword evidence="1" id="KW-0500">Molybdenum</keyword>
<keyword evidence="2" id="KW-0560">Oxidoreductase</keyword>
<dbReference type="PANTHER" id="PTHR11908:SF132">
    <property type="entry name" value="ALDEHYDE OXIDASE 1-RELATED"/>
    <property type="match status" value="1"/>
</dbReference>
<dbReference type="SUPFAM" id="SSF56003">
    <property type="entry name" value="Molybdenum cofactor-binding domain"/>
    <property type="match status" value="1"/>
</dbReference>
<gene>
    <name evidence="4" type="ORF">HB662_03205</name>
</gene>
<dbReference type="Proteomes" id="UP000765160">
    <property type="component" value="Unassembled WGS sequence"/>
</dbReference>
<name>A0ABX1ETC9_9PROT</name>
<dbReference type="InterPro" id="IPR016208">
    <property type="entry name" value="Ald_Oxase/xanthine_DH-like"/>
</dbReference>
<dbReference type="Gene3D" id="3.30.365.10">
    <property type="entry name" value="Aldehyde oxidase/xanthine dehydrogenase, molybdopterin binding domain"/>
    <property type="match status" value="4"/>
</dbReference>
<dbReference type="EMBL" id="JAAVTX010000001">
    <property type="protein sequence ID" value="NKE43770.1"/>
    <property type="molecule type" value="Genomic_DNA"/>
</dbReference>
<reference evidence="4 5" key="1">
    <citation type="submission" date="2020-03" db="EMBL/GenBank/DDBJ databases">
        <title>Roseomonas selenitidurans sp. nov. isolated from soil.</title>
        <authorList>
            <person name="Liu H."/>
        </authorList>
    </citation>
    <scope>NUCLEOTIDE SEQUENCE [LARGE SCALE GENOMIC DNA]</scope>
    <source>
        <strain evidence="4 5">JCM 15073</strain>
    </source>
</reference>
<dbReference type="Pfam" id="PF20256">
    <property type="entry name" value="MoCoBD_2"/>
    <property type="match status" value="1"/>
</dbReference>
<proteinExistence type="predicted"/>
<comment type="caution">
    <text evidence="4">The sequence shown here is derived from an EMBL/GenBank/DDBJ whole genome shotgun (WGS) entry which is preliminary data.</text>
</comment>
<evidence type="ECO:0000256" key="1">
    <source>
        <dbReference type="ARBA" id="ARBA00022505"/>
    </source>
</evidence>
<evidence type="ECO:0000259" key="3">
    <source>
        <dbReference type="SMART" id="SM01008"/>
    </source>
</evidence>
<organism evidence="4 5">
    <name type="scientific">Falsiroseomonas frigidaquae</name>
    <dbReference type="NCBI Taxonomy" id="487318"/>
    <lineage>
        <taxon>Bacteria</taxon>
        <taxon>Pseudomonadati</taxon>
        <taxon>Pseudomonadota</taxon>
        <taxon>Alphaproteobacteria</taxon>
        <taxon>Acetobacterales</taxon>
        <taxon>Roseomonadaceae</taxon>
        <taxon>Falsiroseomonas</taxon>
    </lineage>
</organism>
<evidence type="ECO:0000313" key="4">
    <source>
        <dbReference type="EMBL" id="NKE43770.1"/>
    </source>
</evidence>
<dbReference type="InterPro" id="IPR008274">
    <property type="entry name" value="AldOxase/xan_DH_MoCoBD1"/>
</dbReference>
<dbReference type="InterPro" id="IPR000674">
    <property type="entry name" value="Ald_Oxase/Xan_DH_a/b"/>
</dbReference>
<dbReference type="InterPro" id="IPR036856">
    <property type="entry name" value="Ald_Oxase/Xan_DH_a/b_sf"/>
</dbReference>
<dbReference type="RefSeq" id="WP_168047052.1">
    <property type="nucleotide sequence ID" value="NZ_JAATJR010000001.1"/>
</dbReference>
<dbReference type="PANTHER" id="PTHR11908">
    <property type="entry name" value="XANTHINE DEHYDROGENASE"/>
    <property type="match status" value="1"/>
</dbReference>
<accession>A0ABX1ETC9</accession>